<evidence type="ECO:0000256" key="2">
    <source>
        <dbReference type="SAM" id="Phobius"/>
    </source>
</evidence>
<dbReference type="GO" id="GO:0098552">
    <property type="term" value="C:side of membrane"/>
    <property type="evidence" value="ECO:0007669"/>
    <property type="project" value="UniProtKB-ARBA"/>
</dbReference>
<name>A0A1Z5HRB5_9FIRM</name>
<dbReference type="PRINTS" id="PR00721">
    <property type="entry name" value="STOMATIN"/>
</dbReference>
<dbReference type="GO" id="GO:0006508">
    <property type="term" value="P:proteolysis"/>
    <property type="evidence" value="ECO:0007669"/>
    <property type="project" value="UniProtKB-KW"/>
</dbReference>
<dbReference type="GO" id="GO:0008233">
    <property type="term" value="F:peptidase activity"/>
    <property type="evidence" value="ECO:0007669"/>
    <property type="project" value="UniProtKB-KW"/>
</dbReference>
<feature type="transmembrane region" description="Helical" evidence="2">
    <location>
        <begin position="51"/>
        <end position="69"/>
    </location>
</feature>
<dbReference type="Gene3D" id="3.30.479.30">
    <property type="entry name" value="Band 7 domain"/>
    <property type="match status" value="1"/>
</dbReference>
<dbReference type="GO" id="GO:0005886">
    <property type="term" value="C:plasma membrane"/>
    <property type="evidence" value="ECO:0007669"/>
    <property type="project" value="InterPro"/>
</dbReference>
<keyword evidence="2" id="KW-1133">Transmembrane helix</keyword>
<dbReference type="FunFam" id="3.30.479.30:FF:000004">
    <property type="entry name" value="Putative membrane protease family, stomatin"/>
    <property type="match status" value="1"/>
</dbReference>
<dbReference type="Gene3D" id="6.10.250.2090">
    <property type="match status" value="1"/>
</dbReference>
<evidence type="ECO:0000259" key="3">
    <source>
        <dbReference type="SMART" id="SM00244"/>
    </source>
</evidence>
<reference evidence="5" key="1">
    <citation type="journal article" date="2017" name="Appl. Environ. Microbiol.">
        <title>Genomic analysis of Calderihabitans maritimus KKC1, a thermophilic hydrogenogenic carboxydotrophic bacterium isolated from marine sediment.</title>
        <authorList>
            <person name="Omae K."/>
            <person name="Yoneda Y."/>
            <person name="Fukuyama Y."/>
            <person name="Yoshida T."/>
            <person name="Sako Y."/>
        </authorList>
    </citation>
    <scope>NUCLEOTIDE SEQUENCE [LARGE SCALE GENOMIC DNA]</scope>
    <source>
        <strain evidence="5">KKC1</strain>
    </source>
</reference>
<protein>
    <submittedName>
        <fullName evidence="4">Membrane protease subunit, stomatin/prohibitin</fullName>
    </submittedName>
</protein>
<dbReference type="AlphaFoldDB" id="A0A1Z5HRB5"/>
<gene>
    <name evidence="4" type="ORF">KKC1_12140</name>
</gene>
<dbReference type="PANTHER" id="PTHR10264:SF19">
    <property type="entry name" value="AT06885P-RELATED"/>
    <property type="match status" value="1"/>
</dbReference>
<dbReference type="PANTHER" id="PTHR10264">
    <property type="entry name" value="BAND 7 PROTEIN-RELATED"/>
    <property type="match status" value="1"/>
</dbReference>
<dbReference type="SUPFAM" id="SSF117892">
    <property type="entry name" value="Band 7/SPFH domain"/>
    <property type="match status" value="1"/>
</dbReference>
<dbReference type="Proteomes" id="UP000197032">
    <property type="component" value="Unassembled WGS sequence"/>
</dbReference>
<dbReference type="Pfam" id="PF01145">
    <property type="entry name" value="Band_7"/>
    <property type="match status" value="1"/>
</dbReference>
<dbReference type="InterPro" id="IPR043202">
    <property type="entry name" value="Band-7_stomatin-like"/>
</dbReference>
<keyword evidence="5" id="KW-1185">Reference proteome</keyword>
<comment type="caution">
    <text evidence="4">The sequence shown here is derived from an EMBL/GenBank/DDBJ whole genome shotgun (WGS) entry which is preliminary data.</text>
</comment>
<keyword evidence="4" id="KW-0378">Hydrolase</keyword>
<evidence type="ECO:0000256" key="1">
    <source>
        <dbReference type="ARBA" id="ARBA00008164"/>
    </source>
</evidence>
<dbReference type="InterPro" id="IPR001972">
    <property type="entry name" value="Stomatin_HflK_fam"/>
</dbReference>
<keyword evidence="2" id="KW-0472">Membrane</keyword>
<dbReference type="EMBL" id="BDGJ01000044">
    <property type="protein sequence ID" value="GAW92054.1"/>
    <property type="molecule type" value="Genomic_DNA"/>
</dbReference>
<dbReference type="InterPro" id="IPR036013">
    <property type="entry name" value="Band_7/SPFH_dom_sf"/>
</dbReference>
<keyword evidence="2" id="KW-0812">Transmembrane</keyword>
<sequence>MNMIPPKPLDNTDAGKKSLPETPVKFGIVISLFLMGMTGLVLGIWQVNIFLIAISIALTALSLASIRIAHQWQKAVILRLGRYYRTAGPGPFLIIPLVDTVAAWIDQRIMITTFTAEQALTKDTVPVDVDAVLFWVVWDPEKAAMEVADYKTAVSWAAQTALREVIGRTPLSELLAAREHLDEELQKIIDARTEPWGVAVQAVEIRDIIIPAELQEAMSREAQAERERRARIILGTAETEIAHKFAEAARAYEGNEIALQLRAMNILYEGLKEKGALVIVPSSAVETMGLGTMSGLTALKHFAEEQKVKEEPGKAREGG</sequence>
<dbReference type="InterPro" id="IPR001107">
    <property type="entry name" value="Band_7"/>
</dbReference>
<evidence type="ECO:0000313" key="5">
    <source>
        <dbReference type="Proteomes" id="UP000197032"/>
    </source>
</evidence>
<feature type="domain" description="Band 7" evidence="3">
    <location>
        <begin position="64"/>
        <end position="222"/>
    </location>
</feature>
<accession>A0A1Z5HRB5</accession>
<organism evidence="4 5">
    <name type="scientific">Calderihabitans maritimus</name>
    <dbReference type="NCBI Taxonomy" id="1246530"/>
    <lineage>
        <taxon>Bacteria</taxon>
        <taxon>Bacillati</taxon>
        <taxon>Bacillota</taxon>
        <taxon>Clostridia</taxon>
        <taxon>Neomoorellales</taxon>
        <taxon>Calderihabitantaceae</taxon>
        <taxon>Calderihabitans</taxon>
    </lineage>
</organism>
<keyword evidence="4" id="KW-0645">Protease</keyword>
<feature type="transmembrane region" description="Helical" evidence="2">
    <location>
        <begin position="26"/>
        <end position="45"/>
    </location>
</feature>
<proteinExistence type="inferred from homology"/>
<comment type="similarity">
    <text evidence="1">Belongs to the band 7/mec-2 family.</text>
</comment>
<dbReference type="CDD" id="cd13775">
    <property type="entry name" value="SPFH_eoslipins_u3"/>
    <property type="match status" value="1"/>
</dbReference>
<evidence type="ECO:0000313" key="4">
    <source>
        <dbReference type="EMBL" id="GAW92054.1"/>
    </source>
</evidence>
<dbReference type="SMART" id="SM00244">
    <property type="entry name" value="PHB"/>
    <property type="match status" value="1"/>
</dbReference>